<accession>V6J0W7</accession>
<evidence type="ECO:0000313" key="3">
    <source>
        <dbReference type="Proteomes" id="UP000018296"/>
    </source>
</evidence>
<keyword evidence="1" id="KW-1133">Transmembrane helix</keyword>
<feature type="transmembrane region" description="Helical" evidence="1">
    <location>
        <begin position="6"/>
        <end position="21"/>
    </location>
</feature>
<keyword evidence="1" id="KW-0812">Transmembrane</keyword>
<sequence>MGFWYMLMFVTGILLIVIGLTRKDVSRFVKIVILLFIIGIVFVIFSLILFLPGSSYLLDELLRVKS</sequence>
<gene>
    <name evidence="2" type="ORF">P343_01580</name>
</gene>
<dbReference type="STRING" id="1395513.P343_01580"/>
<keyword evidence="3" id="KW-1185">Reference proteome</keyword>
<dbReference type="AlphaFoldDB" id="V6J0W7"/>
<protein>
    <submittedName>
        <fullName evidence="2">Uncharacterized protein</fullName>
    </submittedName>
</protein>
<proteinExistence type="predicted"/>
<name>V6J0W7_9BACL</name>
<evidence type="ECO:0000313" key="2">
    <source>
        <dbReference type="EMBL" id="EST13482.1"/>
    </source>
</evidence>
<feature type="transmembrane region" description="Helical" evidence="1">
    <location>
        <begin position="28"/>
        <end position="51"/>
    </location>
</feature>
<dbReference type="Proteomes" id="UP000018296">
    <property type="component" value="Unassembled WGS sequence"/>
</dbReference>
<evidence type="ECO:0000256" key="1">
    <source>
        <dbReference type="SAM" id="Phobius"/>
    </source>
</evidence>
<keyword evidence="1" id="KW-0472">Membrane</keyword>
<reference evidence="2 3" key="1">
    <citation type="journal article" date="2013" name="Genome Announc.">
        <title>Genome Sequence of Sporolactobacillus laevolacticus DSM442, an Efficient Polymer-Grade D-Lactate Producer from Agricultural Waste Cottonseed as a Nitrogen Source.</title>
        <authorList>
            <person name="Wang H."/>
            <person name="Wang L."/>
            <person name="Ju J."/>
            <person name="Yu B."/>
            <person name="Ma Y."/>
        </authorList>
    </citation>
    <scope>NUCLEOTIDE SEQUENCE [LARGE SCALE GENOMIC DNA]</scope>
    <source>
        <strain evidence="2 3">DSM 442</strain>
    </source>
</reference>
<dbReference type="EMBL" id="AWTC01000001">
    <property type="protein sequence ID" value="EST13482.1"/>
    <property type="molecule type" value="Genomic_DNA"/>
</dbReference>
<organism evidence="2 3">
    <name type="scientific">Sporolactobacillus laevolacticus DSM 442</name>
    <dbReference type="NCBI Taxonomy" id="1395513"/>
    <lineage>
        <taxon>Bacteria</taxon>
        <taxon>Bacillati</taxon>
        <taxon>Bacillota</taxon>
        <taxon>Bacilli</taxon>
        <taxon>Bacillales</taxon>
        <taxon>Sporolactobacillaceae</taxon>
        <taxon>Sporolactobacillus</taxon>
    </lineage>
</organism>
<comment type="caution">
    <text evidence="2">The sequence shown here is derived from an EMBL/GenBank/DDBJ whole genome shotgun (WGS) entry which is preliminary data.</text>
</comment>